<feature type="transmembrane region" description="Helical" evidence="2">
    <location>
        <begin position="365"/>
        <end position="384"/>
    </location>
</feature>
<accession>A0A4Q7M505</accession>
<feature type="transmembrane region" description="Helical" evidence="2">
    <location>
        <begin position="558"/>
        <end position="577"/>
    </location>
</feature>
<keyword evidence="4" id="KW-1185">Reference proteome</keyword>
<feature type="transmembrane region" description="Helical" evidence="2">
    <location>
        <begin position="427"/>
        <end position="446"/>
    </location>
</feature>
<feature type="transmembrane region" description="Helical" evidence="2">
    <location>
        <begin position="584"/>
        <end position="606"/>
    </location>
</feature>
<organism evidence="3 4">
    <name type="scientific">Xylanimonas ulmi</name>
    <dbReference type="NCBI Taxonomy" id="228973"/>
    <lineage>
        <taxon>Bacteria</taxon>
        <taxon>Bacillati</taxon>
        <taxon>Actinomycetota</taxon>
        <taxon>Actinomycetes</taxon>
        <taxon>Micrococcales</taxon>
        <taxon>Promicromonosporaceae</taxon>
        <taxon>Xylanimonas</taxon>
    </lineage>
</organism>
<feature type="transmembrane region" description="Helical" evidence="2">
    <location>
        <begin position="534"/>
        <end position="552"/>
    </location>
</feature>
<feature type="transmembrane region" description="Helical" evidence="2">
    <location>
        <begin position="1302"/>
        <end position="1322"/>
    </location>
</feature>
<protein>
    <submittedName>
        <fullName evidence="3">Uncharacterized protein</fullName>
    </submittedName>
</protein>
<dbReference type="OrthoDB" id="3264110at2"/>
<feature type="transmembrane region" description="Helical" evidence="2">
    <location>
        <begin position="1176"/>
        <end position="1196"/>
    </location>
</feature>
<feature type="transmembrane region" description="Helical" evidence="2">
    <location>
        <begin position="685"/>
        <end position="702"/>
    </location>
</feature>
<feature type="transmembrane region" description="Helical" evidence="2">
    <location>
        <begin position="635"/>
        <end position="659"/>
    </location>
</feature>
<feature type="transmembrane region" description="Helical" evidence="2">
    <location>
        <begin position="1390"/>
        <end position="1408"/>
    </location>
</feature>
<feature type="transmembrane region" description="Helical" evidence="2">
    <location>
        <begin position="1251"/>
        <end position="1271"/>
    </location>
</feature>
<feature type="transmembrane region" description="Helical" evidence="2">
    <location>
        <begin position="396"/>
        <end position="415"/>
    </location>
</feature>
<evidence type="ECO:0000256" key="2">
    <source>
        <dbReference type="SAM" id="Phobius"/>
    </source>
</evidence>
<sequence>MTSRARAALTAVRAPGRGVVRGLVLGLVVMLLGAPVAAAAPTPPPTPTPVVVAGVSGLEWSDLDRTRTPHLWSLVAGGDVASISVRTPAQERTCPLDGWLTMSAGSRVTSTAPDAATEPEGGELRCRTRPQIVTDIPGEPGPRAAAVLGWGQLTASDAAATGSLGTPGRLGDALAAAGVCSTAVGPGGAVALARSDGSVDRYLPDLTDTAGASALTSDDLADALTACPVGVVDLGDLPDGATERVEALRELDTAVGVLVRSLPGQTRLLVTGIADTPLGPRGLQIAVQRGDSRGAPAWLLSASSRREGVVVTNDLAATIAVSAGLDTSGFDGSLLERGHARRLDTRATVDNRQYLTTLTEVAPPMNWAVLILIGLVVAGCVPALTRRTSVRARGLATSALTVVACLPAAASLATLSRWWSSAAPGPVLAAAVAIPATVLALVAWALDRPLGRALGGPAWRRPVALAALTWTVLTVDGLTGTTLQQGSPLGSSLADGARFYGFGNTVYAIYAVAGVVLATGVAVALRAHGRRRGALVGAAAVAAVTVIVNGLPSFGADVGGIISLVPAFVVLLLVLSGRRLTGRTWAGVTGATVAVAAVIAIGAWLAPGGSHLGLFVQRIVDGDAVALLASKAAGAWATVSHVPGALAAVAAVALFWAVVAPRRRPWRAVGALEALDRRYAEHPELRAAVLALVVVGVLGSALNDTGVGVAVILSILAAATLLSGVWTLAGAGAGEPSALRALRAPREPARLASLGGGALLVLLLVAGMVPPTSDHGVAGAQSGASPTADGAAVGSPGTPLVVIGTSGLRWPDVRPDGAAAPALAQLLADGADAGGVALPVGRAARCAEGGWLALSAGTLAEVATQRGPDGRWACPALDATPTADGGARVTDWDDLEALQEGSSLGARLGELGAALTAPTAAPGSTPVCATAVGPGAGVALADRSGTVARYRSLDAALDPDGDAFDCPVTLIDAGAVDRTAPDRATAVAALDATVGALVAQAPPDATVVVVDVAPQPGARPALGVALARPPSGLEDPPRYLSSSATRTDGVARLLDLPATLLAAAGLEVPTALDTTPLLRAGVRPPGADATADALADITMRDQVRRSTYVWFVDAPMWTGLGLAALVWLVGAVPALRRRVPAAVRRVVEVVTYALATLSAAVFLTGLTQWWKFGNPTLALWVGVALTAAIVAGLATLVPRAPAWGRTGAIAGITFLVLTLDGVLGTPLNRTSPLGSAPTFGARFFGFGNPTFSVYAVTGLLFAAAVGQALLWRGNRRAAGIWVAVIGAVAMIVDVWPTFGADLGGGLVLVPAFVVVGLAAAGSRVTFRRFVLVAAAGVGAVGLVGLLDWLRPEAERSHLGWFVDQVITGDAWVIVVRKAAAAAQSVLGGPTIWVTLAVFALAAVPLLGTTRVRARWTPRWFARAEEQWPLLRPAVVGIWVAAIAGSVVNDFGARIAMIALVPAVPLLLLAALDAAEVDALDDDALDDDAADDDEPARRPT</sequence>
<keyword evidence="2" id="KW-1133">Transmembrane helix</keyword>
<feature type="transmembrane region" description="Helical" evidence="2">
    <location>
        <begin position="1149"/>
        <end position="1170"/>
    </location>
</feature>
<keyword evidence="2" id="KW-0812">Transmembrane</keyword>
<gene>
    <name evidence="3" type="ORF">EV386_2817</name>
</gene>
<feature type="transmembrane region" description="Helical" evidence="2">
    <location>
        <begin position="708"/>
        <end position="731"/>
    </location>
</feature>
<feature type="transmembrane region" description="Helical" evidence="2">
    <location>
        <begin position="1429"/>
        <end position="1447"/>
    </location>
</feature>
<reference evidence="3 4" key="1">
    <citation type="submission" date="2019-02" db="EMBL/GenBank/DDBJ databases">
        <title>Sequencing the genomes of 1000 actinobacteria strains.</title>
        <authorList>
            <person name="Klenk H.-P."/>
        </authorList>
    </citation>
    <scope>NUCLEOTIDE SEQUENCE [LARGE SCALE GENOMIC DNA]</scope>
    <source>
        <strain evidence="3 4">DSM 16932</strain>
    </source>
</reference>
<feature type="transmembrane region" description="Helical" evidence="2">
    <location>
        <begin position="499"/>
        <end position="525"/>
    </location>
</feature>
<dbReference type="EMBL" id="SGWX01000001">
    <property type="protein sequence ID" value="RZS62481.1"/>
    <property type="molecule type" value="Genomic_DNA"/>
</dbReference>
<feature type="transmembrane region" description="Helical" evidence="2">
    <location>
        <begin position="1453"/>
        <end position="1471"/>
    </location>
</feature>
<feature type="transmembrane region" description="Helical" evidence="2">
    <location>
        <begin position="751"/>
        <end position="769"/>
    </location>
</feature>
<comment type="caution">
    <text evidence="3">The sequence shown here is derived from an EMBL/GenBank/DDBJ whole genome shotgun (WGS) entry which is preliminary data.</text>
</comment>
<feature type="transmembrane region" description="Helical" evidence="2">
    <location>
        <begin position="1329"/>
        <end position="1349"/>
    </location>
</feature>
<evidence type="ECO:0000313" key="4">
    <source>
        <dbReference type="Proteomes" id="UP000293852"/>
    </source>
</evidence>
<dbReference type="RefSeq" id="WP_130415960.1">
    <property type="nucleotide sequence ID" value="NZ_SGWX01000001.1"/>
</dbReference>
<feature type="transmembrane region" description="Helical" evidence="2">
    <location>
        <begin position="458"/>
        <end position="479"/>
    </location>
</feature>
<name>A0A4Q7M505_9MICO</name>
<feature type="region of interest" description="Disordered" evidence="1">
    <location>
        <begin position="775"/>
        <end position="794"/>
    </location>
</feature>
<evidence type="ECO:0000313" key="3">
    <source>
        <dbReference type="EMBL" id="RZS62481.1"/>
    </source>
</evidence>
<evidence type="ECO:0000256" key="1">
    <source>
        <dbReference type="SAM" id="MobiDB-lite"/>
    </source>
</evidence>
<dbReference type="Proteomes" id="UP000293852">
    <property type="component" value="Unassembled WGS sequence"/>
</dbReference>
<keyword evidence="2" id="KW-0472">Membrane</keyword>
<feature type="transmembrane region" description="Helical" evidence="2">
    <location>
        <begin position="1208"/>
        <end position="1227"/>
    </location>
</feature>
<proteinExistence type="predicted"/>
<feature type="transmembrane region" description="Helical" evidence="2">
    <location>
        <begin position="1278"/>
        <end position="1296"/>
    </location>
</feature>
<feature type="transmembrane region" description="Helical" evidence="2">
    <location>
        <begin position="1108"/>
        <end position="1129"/>
    </location>
</feature>